<dbReference type="PANTHER" id="PTHR47487">
    <property type="entry name" value="OS06G0651300 PROTEIN-RELATED"/>
    <property type="match status" value="1"/>
</dbReference>
<feature type="region of interest" description="Disordered" evidence="1">
    <location>
        <begin position="548"/>
        <end position="572"/>
    </location>
</feature>
<reference evidence="4" key="1">
    <citation type="journal article" date="2019" name="Gigascience">
        <title>De novo genome assembly of the endangered Acer yangbiense, a plant species with extremely small populations endemic to Yunnan Province, China.</title>
        <authorList>
            <person name="Yang J."/>
            <person name="Wariss H.M."/>
            <person name="Tao L."/>
            <person name="Zhang R."/>
            <person name="Yun Q."/>
            <person name="Hollingsworth P."/>
            <person name="Dao Z."/>
            <person name="Luo G."/>
            <person name="Guo H."/>
            <person name="Ma Y."/>
            <person name="Sun W."/>
        </authorList>
    </citation>
    <scope>NUCLEOTIDE SEQUENCE [LARGE SCALE GENOMIC DNA]</scope>
    <source>
        <strain evidence="4">cv. br00</strain>
    </source>
</reference>
<accession>A0A5N5MEX6</accession>
<gene>
    <name evidence="3" type="ORF">DKX38_010082</name>
</gene>
<dbReference type="EMBL" id="VDCV01000006">
    <property type="protein sequence ID" value="KAB5552771.1"/>
    <property type="molecule type" value="Genomic_DNA"/>
</dbReference>
<feature type="region of interest" description="Disordered" evidence="1">
    <location>
        <begin position="393"/>
        <end position="419"/>
    </location>
</feature>
<dbReference type="Proteomes" id="UP000326939">
    <property type="component" value="Chromosome 6"/>
</dbReference>
<feature type="domain" description="U1-type" evidence="2">
    <location>
        <begin position="455"/>
        <end position="489"/>
    </location>
</feature>
<feature type="compositionally biased region" description="Acidic residues" evidence="1">
    <location>
        <begin position="517"/>
        <end position="526"/>
    </location>
</feature>
<dbReference type="SMART" id="SM00451">
    <property type="entry name" value="ZnF_U1"/>
    <property type="match status" value="2"/>
</dbReference>
<organism evidence="3 4">
    <name type="scientific">Salix brachista</name>
    <dbReference type="NCBI Taxonomy" id="2182728"/>
    <lineage>
        <taxon>Eukaryota</taxon>
        <taxon>Viridiplantae</taxon>
        <taxon>Streptophyta</taxon>
        <taxon>Embryophyta</taxon>
        <taxon>Tracheophyta</taxon>
        <taxon>Spermatophyta</taxon>
        <taxon>Magnoliopsida</taxon>
        <taxon>eudicotyledons</taxon>
        <taxon>Gunneridae</taxon>
        <taxon>Pentapetalae</taxon>
        <taxon>rosids</taxon>
        <taxon>fabids</taxon>
        <taxon>Malpighiales</taxon>
        <taxon>Salicaceae</taxon>
        <taxon>Saliceae</taxon>
        <taxon>Salix</taxon>
    </lineage>
</organism>
<evidence type="ECO:0000259" key="2">
    <source>
        <dbReference type="SMART" id="SM00451"/>
    </source>
</evidence>
<protein>
    <recommendedName>
        <fullName evidence="2">U1-type domain-containing protein</fullName>
    </recommendedName>
</protein>
<name>A0A5N5MEX6_9ROSI</name>
<evidence type="ECO:0000313" key="4">
    <source>
        <dbReference type="Proteomes" id="UP000326939"/>
    </source>
</evidence>
<feature type="compositionally biased region" description="Basic and acidic residues" evidence="1">
    <location>
        <begin position="395"/>
        <end position="417"/>
    </location>
</feature>
<proteinExistence type="predicted"/>
<dbReference type="InterPro" id="IPR013087">
    <property type="entry name" value="Znf_C2H2_type"/>
</dbReference>
<dbReference type="InterPro" id="IPR003604">
    <property type="entry name" value="Matrin/U1-like-C_Znf_C2H2"/>
</dbReference>
<dbReference type="PANTHER" id="PTHR47487:SF8">
    <property type="entry name" value="OS08G0270900 PROTEIN"/>
    <property type="match status" value="1"/>
</dbReference>
<feature type="domain" description="U1-type" evidence="2">
    <location>
        <begin position="319"/>
        <end position="353"/>
    </location>
</feature>
<keyword evidence="4" id="KW-1185">Reference proteome</keyword>
<feature type="compositionally biased region" description="Basic and acidic residues" evidence="1">
    <location>
        <begin position="497"/>
        <end position="516"/>
    </location>
</feature>
<feature type="region of interest" description="Disordered" evidence="1">
    <location>
        <begin position="495"/>
        <end position="534"/>
    </location>
</feature>
<dbReference type="GO" id="GO:0003676">
    <property type="term" value="F:nucleic acid binding"/>
    <property type="evidence" value="ECO:0007669"/>
    <property type="project" value="InterPro"/>
</dbReference>
<dbReference type="GO" id="GO:0008270">
    <property type="term" value="F:zinc ion binding"/>
    <property type="evidence" value="ECO:0007669"/>
    <property type="project" value="InterPro"/>
</dbReference>
<comment type="caution">
    <text evidence="3">The sequence shown here is derived from an EMBL/GenBank/DDBJ whole genome shotgun (WGS) entry which is preliminary data.</text>
</comment>
<sequence length="572" mass="64670">MEFKFRAVDNRLPLWFSPSSSMGYVYEQALQASYSNADPRQIPEPMRNELILRQIEKERIREEIIAQEMAWRRGLEVEVRRELMVEREMAMLGGRGMSFEERLSMRLNSRQPLLPGPFVNQFDSWLEDRLAFHGHGVSYMLPPVPRLPESEMKLLPEPEMKPSTENNKDKLIVLVTSFGHLHANTSSVKDVHLQDVSYLALGDNNQVYAVLELIRGGMLIEMNRLDLEKLTYLCGGSLKRFQDLKMLSDRCCTEEKQRSPSTYASFVMILFGRMKICFGLYAVLQKKPDPNLCGAKRKAVTPSTGVGELPFAGIKKKPKEEWSCALCQVSATSERGLSEHLQGRRHKAKEAELRAQKMPKNPNKASIPIKKTAKAAKLAILTTGLEMEAEIEDESLQHNKSDNISNKKFENKEEGGDKNGAQLVQKNQQLESLNKSMAESVQRKERTPDIKTKKKFKFWCEMCQIGAYSEMVMEGHNKGKKHLARLQKCSQNSEAVQADKKAKDLELGAEGEKDSEVVVEETEDSDNSGLVAWGANTERTEIVIANEKTETVAANADESRPPTIPIEKEGVH</sequence>
<dbReference type="SUPFAM" id="SSF57667">
    <property type="entry name" value="beta-beta-alpha zinc fingers"/>
    <property type="match status" value="2"/>
</dbReference>
<evidence type="ECO:0000313" key="3">
    <source>
        <dbReference type="EMBL" id="KAB5552771.1"/>
    </source>
</evidence>
<evidence type="ECO:0000256" key="1">
    <source>
        <dbReference type="SAM" id="MobiDB-lite"/>
    </source>
</evidence>
<dbReference type="AlphaFoldDB" id="A0A5N5MEX6"/>
<dbReference type="Gene3D" id="3.30.160.60">
    <property type="entry name" value="Classic Zinc Finger"/>
    <property type="match status" value="2"/>
</dbReference>
<dbReference type="Pfam" id="PF12874">
    <property type="entry name" value="zf-met"/>
    <property type="match status" value="2"/>
</dbReference>
<dbReference type="InterPro" id="IPR036236">
    <property type="entry name" value="Znf_C2H2_sf"/>
</dbReference>